<keyword evidence="9 10" id="KW-0472">Membrane</keyword>
<dbReference type="RefSeq" id="WP_078696498.1">
    <property type="nucleotide sequence ID" value="NZ_FUYH01000009.1"/>
</dbReference>
<accession>A0A1T4XIY2</accession>
<feature type="transmembrane region" description="Helical" evidence="10">
    <location>
        <begin position="81"/>
        <end position="105"/>
    </location>
</feature>
<dbReference type="Pfam" id="PF02386">
    <property type="entry name" value="TrkH"/>
    <property type="match status" value="1"/>
</dbReference>
<protein>
    <submittedName>
        <fullName evidence="11">Trk system potassium uptake protein TrkH</fullName>
    </submittedName>
</protein>
<gene>
    <name evidence="11" type="ORF">SAMN05443428_10967</name>
</gene>
<keyword evidence="6" id="KW-0630">Potassium</keyword>
<evidence type="ECO:0000256" key="8">
    <source>
        <dbReference type="ARBA" id="ARBA00023065"/>
    </source>
</evidence>
<proteinExistence type="predicted"/>
<evidence type="ECO:0000256" key="7">
    <source>
        <dbReference type="ARBA" id="ARBA00022989"/>
    </source>
</evidence>
<dbReference type="OrthoDB" id="9810952at2"/>
<keyword evidence="7 10" id="KW-1133">Transmembrane helix</keyword>
<dbReference type="GO" id="GO:0005886">
    <property type="term" value="C:plasma membrane"/>
    <property type="evidence" value="ECO:0007669"/>
    <property type="project" value="UniProtKB-SubCell"/>
</dbReference>
<evidence type="ECO:0000256" key="9">
    <source>
        <dbReference type="ARBA" id="ARBA00023136"/>
    </source>
</evidence>
<keyword evidence="2" id="KW-0813">Transport</keyword>
<keyword evidence="3" id="KW-1003">Cell membrane</keyword>
<evidence type="ECO:0000313" key="12">
    <source>
        <dbReference type="Proteomes" id="UP000190105"/>
    </source>
</evidence>
<evidence type="ECO:0000256" key="1">
    <source>
        <dbReference type="ARBA" id="ARBA00004651"/>
    </source>
</evidence>
<dbReference type="Proteomes" id="UP000190105">
    <property type="component" value="Unassembled WGS sequence"/>
</dbReference>
<feature type="transmembrane region" description="Helical" evidence="10">
    <location>
        <begin position="20"/>
        <end position="38"/>
    </location>
</feature>
<name>A0A1T4XIY2_9CLOT</name>
<dbReference type="InterPro" id="IPR004772">
    <property type="entry name" value="TrkH"/>
</dbReference>
<feature type="transmembrane region" description="Helical" evidence="10">
    <location>
        <begin position="164"/>
        <end position="185"/>
    </location>
</feature>
<dbReference type="InterPro" id="IPR003445">
    <property type="entry name" value="Cat_transpt"/>
</dbReference>
<sequence>MLIKEEAGKLKFIKLEPVQILALGFAAVILIGALLLCLPISSAEGKFTPFIDCLFTSTSAVCVTGLVTLDTGTYWSTFGQIIIMLLIETGGLGFMTFATFFAVILGRRISLKERLIMQEAFNAFNIQGMVRLMLYVMGITFAIEGVGALILMTQFIPQYGISKGIYYGIFHSVSAFCNAGFDLIGDFKSLTPYAENVTLNLTICALIVIGGIGFAVITEVINNRGFKRLSLHTKVVLTTTALLILSGAVLFFLLEYANPKTMGALSFKGKVLASVFASITPRTAGFNTISTSDMTTAGKFLTIILMFIGASPGSTGGGIKTSTFTLLFMTVISVIRGREDTEIFKKRIGRSLVYRALAIIIIAFGLVILTTMVLSITQDGDFVEFLYEATSAFGTVGLSLGLTTRLNIIGKIIIILTMYSGRVGPLTLTLAFARKAQVANSNIKYPEDKLLVG</sequence>
<dbReference type="PANTHER" id="PTHR32024">
    <property type="entry name" value="TRK SYSTEM POTASSIUM UPTAKE PROTEIN TRKG-RELATED"/>
    <property type="match status" value="1"/>
</dbReference>
<comment type="subcellular location">
    <subcellularLocation>
        <location evidence="1">Cell membrane</location>
        <topology evidence="1">Multi-pass membrane protein</topology>
    </subcellularLocation>
</comment>
<dbReference type="PANTHER" id="PTHR32024:SF1">
    <property type="entry name" value="KTR SYSTEM POTASSIUM UPTAKE PROTEIN B"/>
    <property type="match status" value="1"/>
</dbReference>
<keyword evidence="5 10" id="KW-0812">Transmembrane</keyword>
<reference evidence="12" key="1">
    <citation type="submission" date="2017-02" db="EMBL/GenBank/DDBJ databases">
        <authorList>
            <person name="Varghese N."/>
            <person name="Submissions S."/>
        </authorList>
    </citation>
    <scope>NUCLEOTIDE SEQUENCE [LARGE SCALE GENOMIC DNA]</scope>
    <source>
        <strain evidence="12">USBA 833</strain>
    </source>
</reference>
<feature type="transmembrane region" description="Helical" evidence="10">
    <location>
        <begin position="50"/>
        <end position="69"/>
    </location>
</feature>
<dbReference type="AlphaFoldDB" id="A0A1T4XIY2"/>
<dbReference type="NCBIfam" id="TIGR00933">
    <property type="entry name" value="2a38"/>
    <property type="match status" value="1"/>
</dbReference>
<dbReference type="GO" id="GO:0015379">
    <property type="term" value="F:potassium:chloride symporter activity"/>
    <property type="evidence" value="ECO:0007669"/>
    <property type="project" value="InterPro"/>
</dbReference>
<evidence type="ECO:0000256" key="6">
    <source>
        <dbReference type="ARBA" id="ARBA00022958"/>
    </source>
</evidence>
<evidence type="ECO:0000256" key="5">
    <source>
        <dbReference type="ARBA" id="ARBA00022692"/>
    </source>
</evidence>
<feature type="transmembrane region" description="Helical" evidence="10">
    <location>
        <begin position="237"/>
        <end position="257"/>
    </location>
</feature>
<feature type="transmembrane region" description="Helical" evidence="10">
    <location>
        <begin position="132"/>
        <end position="152"/>
    </location>
</feature>
<evidence type="ECO:0000256" key="4">
    <source>
        <dbReference type="ARBA" id="ARBA00022538"/>
    </source>
</evidence>
<evidence type="ECO:0000313" key="11">
    <source>
        <dbReference type="EMBL" id="SKA89055.1"/>
    </source>
</evidence>
<dbReference type="STRING" id="1147123.SAMN05443428_10967"/>
<evidence type="ECO:0000256" key="2">
    <source>
        <dbReference type="ARBA" id="ARBA00022448"/>
    </source>
</evidence>
<feature type="transmembrane region" description="Helical" evidence="10">
    <location>
        <begin position="197"/>
        <end position="217"/>
    </location>
</feature>
<keyword evidence="4" id="KW-0633">Potassium transport</keyword>
<keyword evidence="12" id="KW-1185">Reference proteome</keyword>
<organism evidence="11 12">
    <name type="scientific">Caloramator quimbayensis</name>
    <dbReference type="NCBI Taxonomy" id="1147123"/>
    <lineage>
        <taxon>Bacteria</taxon>
        <taxon>Bacillati</taxon>
        <taxon>Bacillota</taxon>
        <taxon>Clostridia</taxon>
        <taxon>Eubacteriales</taxon>
        <taxon>Clostridiaceae</taxon>
        <taxon>Caloramator</taxon>
    </lineage>
</organism>
<evidence type="ECO:0000256" key="3">
    <source>
        <dbReference type="ARBA" id="ARBA00022475"/>
    </source>
</evidence>
<keyword evidence="8" id="KW-0406">Ion transport</keyword>
<feature type="transmembrane region" description="Helical" evidence="10">
    <location>
        <begin position="396"/>
        <end position="419"/>
    </location>
</feature>
<dbReference type="EMBL" id="FUYH01000009">
    <property type="protein sequence ID" value="SKA89055.1"/>
    <property type="molecule type" value="Genomic_DNA"/>
</dbReference>
<evidence type="ECO:0000256" key="10">
    <source>
        <dbReference type="SAM" id="Phobius"/>
    </source>
</evidence>
<feature type="transmembrane region" description="Helical" evidence="10">
    <location>
        <begin position="352"/>
        <end position="376"/>
    </location>
</feature>